<evidence type="ECO:0000256" key="5">
    <source>
        <dbReference type="ARBA" id="ARBA00022917"/>
    </source>
</evidence>
<evidence type="ECO:0000313" key="13">
    <source>
        <dbReference type="Proteomes" id="UP000249061"/>
    </source>
</evidence>
<dbReference type="Pfam" id="PF03129">
    <property type="entry name" value="HGTP_anticodon"/>
    <property type="match status" value="1"/>
</dbReference>
<evidence type="ECO:0000256" key="9">
    <source>
        <dbReference type="PIRSR" id="PIRSR001549-1"/>
    </source>
</evidence>
<dbReference type="InterPro" id="IPR004516">
    <property type="entry name" value="HisRS/HisZ"/>
</dbReference>
<feature type="binding site" evidence="9">
    <location>
        <position position="104"/>
    </location>
    <ligand>
        <name>L-histidine</name>
        <dbReference type="ChEBI" id="CHEBI:57595"/>
    </ligand>
</feature>
<dbReference type="Gene3D" id="3.30.930.10">
    <property type="entry name" value="Bira Bifunctional Protein, Domain 2"/>
    <property type="match status" value="1"/>
</dbReference>
<name>A0A2W5TXV6_9BACT</name>
<evidence type="ECO:0000256" key="6">
    <source>
        <dbReference type="ARBA" id="ARBA00023146"/>
    </source>
</evidence>
<dbReference type="CDD" id="cd00773">
    <property type="entry name" value="HisRS-like_core"/>
    <property type="match status" value="1"/>
</dbReference>
<feature type="binding site" evidence="9">
    <location>
        <position position="249"/>
    </location>
    <ligand>
        <name>L-histidine</name>
        <dbReference type="ChEBI" id="CHEBI:57595"/>
    </ligand>
</feature>
<dbReference type="EMBL" id="QFQP01000004">
    <property type="protein sequence ID" value="PZR16185.1"/>
    <property type="molecule type" value="Genomic_DNA"/>
</dbReference>
<dbReference type="Proteomes" id="UP000249061">
    <property type="component" value="Unassembled WGS sequence"/>
</dbReference>
<evidence type="ECO:0000313" key="12">
    <source>
        <dbReference type="EMBL" id="PZR16185.1"/>
    </source>
</evidence>
<feature type="binding site" evidence="9">
    <location>
        <position position="118"/>
    </location>
    <ligand>
        <name>L-histidine</name>
        <dbReference type="ChEBI" id="CHEBI:57595"/>
    </ligand>
</feature>
<dbReference type="InterPro" id="IPR006195">
    <property type="entry name" value="aa-tRNA-synth_II"/>
</dbReference>
<dbReference type="HAMAP" id="MF_00127">
    <property type="entry name" value="His_tRNA_synth"/>
    <property type="match status" value="1"/>
</dbReference>
<dbReference type="Pfam" id="PF13393">
    <property type="entry name" value="tRNA-synt_His"/>
    <property type="match status" value="1"/>
</dbReference>
<dbReference type="InterPro" id="IPR036621">
    <property type="entry name" value="Anticodon-bd_dom_sf"/>
</dbReference>
<evidence type="ECO:0000256" key="7">
    <source>
        <dbReference type="ARBA" id="ARBA00047639"/>
    </source>
</evidence>
<dbReference type="PANTHER" id="PTHR43707">
    <property type="entry name" value="HISTIDYL-TRNA SYNTHETASE"/>
    <property type="match status" value="1"/>
</dbReference>
<feature type="domain" description="Aminoacyl-transfer RNA synthetases class-II family profile" evidence="11">
    <location>
        <begin position="1"/>
        <end position="322"/>
    </location>
</feature>
<feature type="binding site" evidence="9">
    <location>
        <begin position="253"/>
        <end position="254"/>
    </location>
    <ligand>
        <name>L-histidine</name>
        <dbReference type="ChEBI" id="CHEBI:57595"/>
    </ligand>
</feature>
<keyword evidence="5 8" id="KW-0648">Protein biosynthesis</keyword>
<dbReference type="GO" id="GO:0006427">
    <property type="term" value="P:histidyl-tRNA aminoacylation"/>
    <property type="evidence" value="ECO:0007669"/>
    <property type="project" value="UniProtKB-UniRule"/>
</dbReference>
<dbReference type="AlphaFoldDB" id="A0A2W5TXV6"/>
<comment type="subcellular location">
    <subcellularLocation>
        <location evidence="8">Cytoplasm</location>
    </subcellularLocation>
</comment>
<reference evidence="12 13" key="1">
    <citation type="submission" date="2017-08" db="EMBL/GenBank/DDBJ databases">
        <title>Infants hospitalized years apart are colonized by the same room-sourced microbial strains.</title>
        <authorList>
            <person name="Brooks B."/>
            <person name="Olm M.R."/>
            <person name="Firek B.A."/>
            <person name="Baker R."/>
            <person name="Thomas B.C."/>
            <person name="Morowitz M.J."/>
            <person name="Banfield J.F."/>
        </authorList>
    </citation>
    <scope>NUCLEOTIDE SEQUENCE [LARGE SCALE GENOMIC DNA]</scope>
    <source>
        <strain evidence="12">S2_003_000_R2_14</strain>
    </source>
</reference>
<proteinExistence type="inferred from homology"/>
<dbReference type="InterPro" id="IPR004154">
    <property type="entry name" value="Anticodon-bd"/>
</dbReference>
<dbReference type="SUPFAM" id="SSF55681">
    <property type="entry name" value="Class II aaRS and biotin synthetases"/>
    <property type="match status" value="1"/>
</dbReference>
<keyword evidence="3 8" id="KW-0436">Ligase</keyword>
<dbReference type="EC" id="6.1.1.21" evidence="8"/>
<evidence type="ECO:0000256" key="4">
    <source>
        <dbReference type="ARBA" id="ARBA00022741"/>
    </source>
</evidence>
<keyword evidence="8" id="KW-0963">Cytoplasm</keyword>
<evidence type="ECO:0000259" key="11">
    <source>
        <dbReference type="PROSITE" id="PS50862"/>
    </source>
</evidence>
<evidence type="ECO:0000256" key="2">
    <source>
        <dbReference type="ARBA" id="ARBA00011738"/>
    </source>
</evidence>
<dbReference type="InterPro" id="IPR041715">
    <property type="entry name" value="HisRS-like_core"/>
</dbReference>
<evidence type="ECO:0000256" key="3">
    <source>
        <dbReference type="ARBA" id="ARBA00022598"/>
    </source>
</evidence>
<comment type="catalytic activity">
    <reaction evidence="7 8">
        <text>tRNA(His) + L-histidine + ATP = L-histidyl-tRNA(His) + AMP + diphosphate + H(+)</text>
        <dbReference type="Rhea" id="RHEA:17313"/>
        <dbReference type="Rhea" id="RHEA-COMP:9665"/>
        <dbReference type="Rhea" id="RHEA-COMP:9689"/>
        <dbReference type="ChEBI" id="CHEBI:15378"/>
        <dbReference type="ChEBI" id="CHEBI:30616"/>
        <dbReference type="ChEBI" id="CHEBI:33019"/>
        <dbReference type="ChEBI" id="CHEBI:57595"/>
        <dbReference type="ChEBI" id="CHEBI:78442"/>
        <dbReference type="ChEBI" id="CHEBI:78527"/>
        <dbReference type="ChEBI" id="CHEBI:456215"/>
        <dbReference type="EC" id="6.1.1.21"/>
    </reaction>
</comment>
<dbReference type="GO" id="GO:0005737">
    <property type="term" value="C:cytoplasm"/>
    <property type="evidence" value="ECO:0007669"/>
    <property type="project" value="UniProtKB-SubCell"/>
</dbReference>
<dbReference type="PANTHER" id="PTHR43707:SF1">
    <property type="entry name" value="HISTIDINE--TRNA LIGASE, MITOCHONDRIAL-RELATED"/>
    <property type="match status" value="1"/>
</dbReference>
<comment type="similarity">
    <text evidence="1 8">Belongs to the class-II aminoacyl-tRNA synthetase family.</text>
</comment>
<comment type="subunit">
    <text evidence="2 8">Homodimer.</text>
</comment>
<evidence type="ECO:0000256" key="8">
    <source>
        <dbReference type="HAMAP-Rule" id="MF_00127"/>
    </source>
</evidence>
<accession>A0A2W5TXV6</accession>
<dbReference type="Gene3D" id="3.40.50.800">
    <property type="entry name" value="Anticodon-binding domain"/>
    <property type="match status" value="1"/>
</dbReference>
<dbReference type="GO" id="GO:0004821">
    <property type="term" value="F:histidine-tRNA ligase activity"/>
    <property type="evidence" value="ECO:0007669"/>
    <property type="project" value="UniProtKB-UniRule"/>
</dbReference>
<protein>
    <recommendedName>
        <fullName evidence="8">Histidine--tRNA ligase</fullName>
        <ecNumber evidence="8">6.1.1.21</ecNumber>
    </recommendedName>
    <alternativeName>
        <fullName evidence="8">Histidyl-tRNA synthetase</fullName>
        <shortName evidence="8">HisRS</shortName>
    </alternativeName>
</protein>
<keyword evidence="6 8" id="KW-0030">Aminoacyl-tRNA synthetase</keyword>
<feature type="region of interest" description="Disordered" evidence="10">
    <location>
        <begin position="387"/>
        <end position="406"/>
    </location>
</feature>
<dbReference type="InterPro" id="IPR045864">
    <property type="entry name" value="aa-tRNA-synth_II/BPL/LPL"/>
</dbReference>
<dbReference type="GO" id="GO:0005524">
    <property type="term" value="F:ATP binding"/>
    <property type="evidence" value="ECO:0007669"/>
    <property type="project" value="UniProtKB-UniRule"/>
</dbReference>
<feature type="binding site" evidence="9">
    <location>
        <position position="122"/>
    </location>
    <ligand>
        <name>L-histidine</name>
        <dbReference type="ChEBI" id="CHEBI:57595"/>
    </ligand>
</feature>
<evidence type="ECO:0000256" key="10">
    <source>
        <dbReference type="SAM" id="MobiDB-lite"/>
    </source>
</evidence>
<evidence type="ECO:0000256" key="1">
    <source>
        <dbReference type="ARBA" id="ARBA00008226"/>
    </source>
</evidence>
<dbReference type="NCBIfam" id="TIGR00442">
    <property type="entry name" value="hisS"/>
    <property type="match status" value="1"/>
</dbReference>
<feature type="compositionally biased region" description="Basic and acidic residues" evidence="10">
    <location>
        <begin position="387"/>
        <end position="401"/>
    </location>
</feature>
<gene>
    <name evidence="8" type="primary">hisS</name>
    <name evidence="12" type="ORF">DI536_07395</name>
</gene>
<keyword evidence="4 8" id="KW-0547">Nucleotide-binding</keyword>
<dbReference type="PROSITE" id="PS50862">
    <property type="entry name" value="AA_TRNA_LIGASE_II"/>
    <property type="match status" value="1"/>
</dbReference>
<dbReference type="InterPro" id="IPR015807">
    <property type="entry name" value="His-tRNA-ligase"/>
</dbReference>
<sequence length="422" mass="47025">MNDLLPPESEIWQRIERVARELFGRYGFSEIRTPILEHTELFVRSVGEVTDIVGKEMYTFTDKGDRSVTMRPEGTAPAARAYIEHNIANAEPVTRWFYMGPMFRYERMKTGRYRQFSQIGAEAYGAIDPAQDVEVIALVWAFLKQIGVPDIKLHLNSLGDAGTRPAYLAALSEHFKPFVDAMSDEAKVAYERNTMRLLDSKEEALKDAIASAPAIIDFIDETSKTHFASVCRLLEKLGIPYELDRRLVRGLDYYTRTTFEFVYTPTGKNELGTAGTVCGGGRYDRLVHELGGPEKPAVGFAMGLDRLVLLIKALNPPAKTGPTLFIGTFDGTERDDAIALVMKLRDEGHFVDFDPRGGKLGKQKERASKVGAAFFAGYGGNEHASRSLKIDDMNAPKDAPRSEQVSIDGLSAWLNERAKRPS</sequence>
<feature type="binding site" evidence="9">
    <location>
        <begin position="73"/>
        <end position="75"/>
    </location>
    <ligand>
        <name>L-histidine</name>
        <dbReference type="ChEBI" id="CHEBI:57595"/>
    </ligand>
</feature>
<keyword evidence="8" id="KW-0067">ATP-binding</keyword>
<dbReference type="SUPFAM" id="SSF52954">
    <property type="entry name" value="Class II aaRS ABD-related"/>
    <property type="match status" value="1"/>
</dbReference>
<dbReference type="PIRSF" id="PIRSF001549">
    <property type="entry name" value="His-tRNA_synth"/>
    <property type="match status" value="1"/>
</dbReference>
<organism evidence="12 13">
    <name type="scientific">Archangium gephyra</name>
    <dbReference type="NCBI Taxonomy" id="48"/>
    <lineage>
        <taxon>Bacteria</taxon>
        <taxon>Pseudomonadati</taxon>
        <taxon>Myxococcota</taxon>
        <taxon>Myxococcia</taxon>
        <taxon>Myxococcales</taxon>
        <taxon>Cystobacterineae</taxon>
        <taxon>Archangiaceae</taxon>
        <taxon>Archangium</taxon>
    </lineage>
</organism>
<comment type="caution">
    <text evidence="12">The sequence shown here is derived from an EMBL/GenBank/DDBJ whole genome shotgun (WGS) entry which is preliminary data.</text>
</comment>